<accession>A0A164DGA2</accession>
<comment type="similarity">
    <text evidence="1">Belongs to the mycobacterial PPE family.</text>
</comment>
<protein>
    <recommendedName>
        <fullName evidence="2">PPE domain-containing protein</fullName>
    </recommendedName>
</protein>
<dbReference type="PANTHER" id="PTHR46766">
    <property type="entry name" value="GLUTAMINE-RICH PROTEIN 2"/>
    <property type="match status" value="1"/>
</dbReference>
<sequence>MTAPGVDGLAPRGAVNQLSSGPGPGGMLAAASAWSSLSAEYAAVADRLAELLGAVQAGAWQGPTVGGHVVAHVPYLAWLMRAGANSATRAAQHEAAAAAYTAALATMPTLAELAANHTIHAVLVATNFFGINTILIALNEADYVQISIPAAVTMSTYQALSGAAVAVRAAGRARTGNRGDARR</sequence>
<dbReference type="Proteomes" id="UP000077342">
    <property type="component" value="Unassembled WGS sequence"/>
</dbReference>
<gene>
    <name evidence="3" type="ORF">A4G28_15520</name>
</gene>
<dbReference type="AlphaFoldDB" id="A0A164DGA2"/>
<keyword evidence="4" id="KW-1185">Reference proteome</keyword>
<evidence type="ECO:0000259" key="2">
    <source>
        <dbReference type="Pfam" id="PF00823"/>
    </source>
</evidence>
<name>A0A164DGA2_9MYCO</name>
<dbReference type="Gene3D" id="1.20.1260.20">
    <property type="entry name" value="PPE superfamily"/>
    <property type="match status" value="1"/>
</dbReference>
<evidence type="ECO:0000313" key="4">
    <source>
        <dbReference type="Proteomes" id="UP000077342"/>
    </source>
</evidence>
<dbReference type="InterPro" id="IPR038332">
    <property type="entry name" value="PPE_sf"/>
</dbReference>
<reference evidence="4" key="1">
    <citation type="submission" date="2016-04" db="EMBL/GenBank/DDBJ databases">
        <authorList>
            <person name="Strapagiel D."/>
            <person name="Borowka P."/>
            <person name="Marciniak B."/>
            <person name="Bakula Z."/>
            <person name="Van Ingen J."/>
            <person name="Safianowska A."/>
            <person name="Dziadek J."/>
            <person name="Jagielski T."/>
        </authorList>
    </citation>
    <scope>NUCLEOTIDE SEQUENCE [LARGE SCALE GENOMIC DNA]</scope>
    <source>
        <strain evidence="4">1010001458</strain>
    </source>
</reference>
<dbReference type="GO" id="GO:0052572">
    <property type="term" value="P:response to host immune response"/>
    <property type="evidence" value="ECO:0007669"/>
    <property type="project" value="TreeGrafter"/>
</dbReference>
<dbReference type="EMBL" id="LWCI01000055">
    <property type="protein sequence ID" value="KZS65971.1"/>
    <property type="molecule type" value="Genomic_DNA"/>
</dbReference>
<comment type="caution">
    <text evidence="3">The sequence shown here is derived from an EMBL/GenBank/DDBJ whole genome shotgun (WGS) entry which is preliminary data.</text>
</comment>
<feature type="domain" description="PPE" evidence="2">
    <location>
        <begin position="16"/>
        <end position="166"/>
    </location>
</feature>
<proteinExistence type="inferred from homology"/>
<dbReference type="PANTHER" id="PTHR46766:SF1">
    <property type="entry name" value="GLUTAMINE-RICH PROTEIN 2"/>
    <property type="match status" value="1"/>
</dbReference>
<organism evidence="3 4">
    <name type="scientific">Mycobacterium ostraviense</name>
    <dbReference type="NCBI Taxonomy" id="2738409"/>
    <lineage>
        <taxon>Bacteria</taxon>
        <taxon>Bacillati</taxon>
        <taxon>Actinomycetota</taxon>
        <taxon>Actinomycetes</taxon>
        <taxon>Mycobacteriales</taxon>
        <taxon>Mycobacteriaceae</taxon>
        <taxon>Mycobacterium</taxon>
    </lineage>
</organism>
<evidence type="ECO:0000256" key="1">
    <source>
        <dbReference type="ARBA" id="ARBA00010652"/>
    </source>
</evidence>
<dbReference type="Pfam" id="PF00823">
    <property type="entry name" value="PPE"/>
    <property type="match status" value="1"/>
</dbReference>
<dbReference type="InterPro" id="IPR000030">
    <property type="entry name" value="PPE_dom"/>
</dbReference>
<dbReference type="SUPFAM" id="SSF140459">
    <property type="entry name" value="PE/PPE dimer-like"/>
    <property type="match status" value="1"/>
</dbReference>
<dbReference type="RefSeq" id="WP_075509619.1">
    <property type="nucleotide sequence ID" value="NZ_CP089224.1"/>
</dbReference>
<evidence type="ECO:0000313" key="3">
    <source>
        <dbReference type="EMBL" id="KZS65971.1"/>
    </source>
</evidence>